<accession>A0A1L3LZP6</accession>
<feature type="compositionally biased region" description="Basic and acidic residues" evidence="1">
    <location>
        <begin position="40"/>
        <end position="51"/>
    </location>
</feature>
<evidence type="ECO:0000313" key="3">
    <source>
        <dbReference type="Proteomes" id="UP000182306"/>
    </source>
</evidence>
<reference evidence="2 3" key="1">
    <citation type="submission" date="2015-10" db="EMBL/GenBank/DDBJ databases">
        <title>Genomic differences between typical nodule nitrogen-fixing rhizobial strains and those coming from bean seeds.</title>
        <authorList>
            <person name="Peralta H."/>
            <person name="Aguilar-Vera A."/>
            <person name="Diaz R."/>
            <person name="Mora Y."/>
            <person name="Martinez-Batallar G."/>
            <person name="Salazar E."/>
            <person name="Vargas-Lagunas C."/>
            <person name="Encarnacion S."/>
            <person name="Girard L."/>
            <person name="Mora J."/>
        </authorList>
    </citation>
    <scope>NUCLEOTIDE SEQUENCE [LARGE SCALE GENOMIC DNA]</scope>
    <source>
        <strain evidence="2 3">CFNEI 73</strain>
        <plasmid evidence="2 3">C</plasmid>
    </source>
</reference>
<geneLocation type="plasmid" evidence="2 3">
    <name>C</name>
</geneLocation>
<evidence type="ECO:0000256" key="1">
    <source>
        <dbReference type="SAM" id="MobiDB-lite"/>
    </source>
</evidence>
<sequence>MPQCFSRAFIEWETLGCVTFNSFEAAAKFRFRAAASKTNKECGDGSRERSFDMNGIHIR</sequence>
<keyword evidence="3" id="KW-1185">Reference proteome</keyword>
<organism evidence="2 3">
    <name type="scientific">Sinorhizobium americanum</name>
    <dbReference type="NCBI Taxonomy" id="194963"/>
    <lineage>
        <taxon>Bacteria</taxon>
        <taxon>Pseudomonadati</taxon>
        <taxon>Pseudomonadota</taxon>
        <taxon>Alphaproteobacteria</taxon>
        <taxon>Hyphomicrobiales</taxon>
        <taxon>Rhizobiaceae</taxon>
        <taxon>Sinorhizobium/Ensifer group</taxon>
        <taxon>Sinorhizobium</taxon>
    </lineage>
</organism>
<name>A0A1L3LZP6_9HYPH</name>
<dbReference type="Proteomes" id="UP000182306">
    <property type="component" value="Plasmid C"/>
</dbReference>
<gene>
    <name evidence="2" type="ORF">SAMCFNEI73_pC1814</name>
</gene>
<proteinExistence type="predicted"/>
<feature type="region of interest" description="Disordered" evidence="1">
    <location>
        <begin position="40"/>
        <end position="59"/>
    </location>
</feature>
<dbReference type="EMBL" id="CP013110">
    <property type="protein sequence ID" value="APG95516.1"/>
    <property type="molecule type" value="Genomic_DNA"/>
</dbReference>
<evidence type="ECO:0000313" key="2">
    <source>
        <dbReference type="EMBL" id="APG95516.1"/>
    </source>
</evidence>
<dbReference type="AlphaFoldDB" id="A0A1L3LZP6"/>
<keyword evidence="2" id="KW-0614">Plasmid</keyword>
<dbReference type="KEGG" id="same:SAMCFNEI73_pC1814"/>
<protein>
    <submittedName>
        <fullName evidence="2">Uncharacterized protein</fullName>
    </submittedName>
</protein>